<keyword evidence="3" id="KW-1185">Reference proteome</keyword>
<keyword evidence="1" id="KW-0812">Transmembrane</keyword>
<name>A0A9P6PV37_9FUNG</name>
<gene>
    <name evidence="2" type="ORF">DFQ27_006918</name>
</gene>
<dbReference type="Proteomes" id="UP000807716">
    <property type="component" value="Unassembled WGS sequence"/>
</dbReference>
<dbReference type="EMBL" id="JAAAJB010000524">
    <property type="protein sequence ID" value="KAG0254327.1"/>
    <property type="molecule type" value="Genomic_DNA"/>
</dbReference>
<dbReference type="OrthoDB" id="2103474at2759"/>
<comment type="caution">
    <text evidence="2">The sequence shown here is derived from an EMBL/GenBank/DDBJ whole genome shotgun (WGS) entry which is preliminary data.</text>
</comment>
<evidence type="ECO:0000313" key="3">
    <source>
        <dbReference type="Proteomes" id="UP000807716"/>
    </source>
</evidence>
<dbReference type="Pfam" id="PF13430">
    <property type="entry name" value="DUF4112"/>
    <property type="match status" value="1"/>
</dbReference>
<feature type="transmembrane region" description="Helical" evidence="1">
    <location>
        <begin position="45"/>
        <end position="66"/>
    </location>
</feature>
<reference evidence="2" key="1">
    <citation type="journal article" date="2020" name="Fungal Divers.">
        <title>Resolving the Mortierellaceae phylogeny through synthesis of multi-gene phylogenetics and phylogenomics.</title>
        <authorList>
            <person name="Vandepol N."/>
            <person name="Liber J."/>
            <person name="Desiro A."/>
            <person name="Na H."/>
            <person name="Kennedy M."/>
            <person name="Barry K."/>
            <person name="Grigoriev I.V."/>
            <person name="Miller A.N."/>
            <person name="O'Donnell K."/>
            <person name="Stajich J.E."/>
            <person name="Bonito G."/>
        </authorList>
    </citation>
    <scope>NUCLEOTIDE SEQUENCE</scope>
    <source>
        <strain evidence="2">BC1065</strain>
    </source>
</reference>
<proteinExistence type="predicted"/>
<keyword evidence="1" id="KW-1133">Transmembrane helix</keyword>
<organism evidence="2 3">
    <name type="scientific">Actinomortierella ambigua</name>
    <dbReference type="NCBI Taxonomy" id="1343610"/>
    <lineage>
        <taxon>Eukaryota</taxon>
        <taxon>Fungi</taxon>
        <taxon>Fungi incertae sedis</taxon>
        <taxon>Mucoromycota</taxon>
        <taxon>Mortierellomycotina</taxon>
        <taxon>Mortierellomycetes</taxon>
        <taxon>Mortierellales</taxon>
        <taxon>Mortierellaceae</taxon>
        <taxon>Actinomortierella</taxon>
    </lineage>
</organism>
<evidence type="ECO:0000313" key="2">
    <source>
        <dbReference type="EMBL" id="KAG0254327.1"/>
    </source>
</evidence>
<protein>
    <recommendedName>
        <fullName evidence="4">DUF4112 domain-containing protein</fullName>
    </recommendedName>
</protein>
<evidence type="ECO:0000256" key="1">
    <source>
        <dbReference type="SAM" id="Phobius"/>
    </source>
</evidence>
<dbReference type="PANTHER" id="PTHR35519:SF2">
    <property type="entry name" value="PH DOMAIN PROTEIN"/>
    <property type="match status" value="1"/>
</dbReference>
<dbReference type="AlphaFoldDB" id="A0A9P6PV37"/>
<dbReference type="PANTHER" id="PTHR35519">
    <property type="entry name" value="MEMBRANE PROTEINS"/>
    <property type="match status" value="1"/>
</dbReference>
<evidence type="ECO:0008006" key="4">
    <source>
        <dbReference type="Google" id="ProtNLM"/>
    </source>
</evidence>
<accession>A0A9P6PV37</accession>
<dbReference type="InterPro" id="IPR025187">
    <property type="entry name" value="DUF4112"/>
</dbReference>
<sequence>MNYIKQLHAPPRTVAEREKLYGRIRKLALWLDNIPGLPIPIGLEAIVGFIPVVGDVIGLVASLYQVYLSFLFGIPTFLILRLLLNVLIDLVVGILPWVGDILDVLYKSNIYNLQILEHWLVANRLVDVQRYKLDHPLGDGASRNAYTRQHATRNSGSRGYF</sequence>
<feature type="transmembrane region" description="Helical" evidence="1">
    <location>
        <begin position="78"/>
        <end position="98"/>
    </location>
</feature>
<keyword evidence="1" id="KW-0472">Membrane</keyword>